<dbReference type="InterPro" id="IPR019557">
    <property type="entry name" value="AminoTfrase-like_pln_mobile"/>
</dbReference>
<feature type="domain" description="Aminotransferase-like plant mobile" evidence="2">
    <location>
        <begin position="441"/>
        <end position="497"/>
    </location>
</feature>
<gene>
    <name evidence="3" type="ORF">Taro_048356</name>
</gene>
<comment type="caution">
    <text evidence="3">The sequence shown here is derived from an EMBL/GenBank/DDBJ whole genome shotgun (WGS) entry which is preliminary data.</text>
</comment>
<accession>A0A843X6E9</accession>
<reference evidence="3" key="1">
    <citation type="submission" date="2017-07" db="EMBL/GenBank/DDBJ databases">
        <title>Taro Niue Genome Assembly and Annotation.</title>
        <authorList>
            <person name="Atibalentja N."/>
            <person name="Keating K."/>
            <person name="Fields C.J."/>
        </authorList>
    </citation>
    <scope>NUCLEOTIDE SEQUENCE</scope>
    <source>
        <strain evidence="3">Niue_2</strain>
        <tissue evidence="3">Leaf</tissue>
    </source>
</reference>
<dbReference type="OrthoDB" id="593744at2759"/>
<dbReference type="Pfam" id="PF10536">
    <property type="entry name" value="PMD"/>
    <property type="match status" value="1"/>
</dbReference>
<dbReference type="AlphaFoldDB" id="A0A843X6E9"/>
<keyword evidence="4" id="KW-1185">Reference proteome</keyword>
<evidence type="ECO:0000259" key="2">
    <source>
        <dbReference type="Pfam" id="PF10536"/>
    </source>
</evidence>
<name>A0A843X6E9_COLES</name>
<protein>
    <recommendedName>
        <fullName evidence="2">Aminotransferase-like plant mobile domain-containing protein</fullName>
    </recommendedName>
</protein>
<evidence type="ECO:0000256" key="1">
    <source>
        <dbReference type="SAM" id="MobiDB-lite"/>
    </source>
</evidence>
<dbReference type="InterPro" id="IPR044824">
    <property type="entry name" value="MAIN-like"/>
</dbReference>
<dbReference type="EMBL" id="NMUH01006503">
    <property type="protein sequence ID" value="MQM15411.1"/>
    <property type="molecule type" value="Genomic_DNA"/>
</dbReference>
<evidence type="ECO:0000313" key="4">
    <source>
        <dbReference type="Proteomes" id="UP000652761"/>
    </source>
</evidence>
<dbReference type="PANTHER" id="PTHR46033">
    <property type="entry name" value="PROTEIN MAIN-LIKE 2"/>
    <property type="match status" value="1"/>
</dbReference>
<feature type="non-terminal residue" evidence="3">
    <location>
        <position position="1"/>
    </location>
</feature>
<dbReference type="PANTHER" id="PTHR46033:SF8">
    <property type="entry name" value="PROTEIN MAINTENANCE OF MERISTEMS-LIKE"/>
    <property type="match status" value="1"/>
</dbReference>
<organism evidence="3 4">
    <name type="scientific">Colocasia esculenta</name>
    <name type="common">Wild taro</name>
    <name type="synonym">Arum esculentum</name>
    <dbReference type="NCBI Taxonomy" id="4460"/>
    <lineage>
        <taxon>Eukaryota</taxon>
        <taxon>Viridiplantae</taxon>
        <taxon>Streptophyta</taxon>
        <taxon>Embryophyta</taxon>
        <taxon>Tracheophyta</taxon>
        <taxon>Spermatophyta</taxon>
        <taxon>Magnoliopsida</taxon>
        <taxon>Liliopsida</taxon>
        <taxon>Araceae</taxon>
        <taxon>Aroideae</taxon>
        <taxon>Colocasieae</taxon>
        <taxon>Colocasia</taxon>
    </lineage>
</organism>
<sequence length="503" mass="56283">MGFRIEGDQVIRGPAVEPEPEPPVENVQEEIAPEIDVPQADSVEQPHVEVEVPFETPVPSTPHVSPPPSNMIVPPNFFHQYHSSASTSSGGSSVPPELYKFLQVQFDNLNSSMREMSDRFELRIQRLENSVNGQFVRQQEAAEHPPRRFNRLIGTLGDACTQLQDLQLKTQGVLASIFDNTQQGLHSSRETVTQVSKTHLSFAHLVEDMGRMRTLIAHIDQEMAALRTDFSNFRQHGTVPGSSSAFPHMAQSIVDIGLHIEVLHCNLHLVTGKVVVHVADAFIYIWVRIKKGHPITIAVIMANQDIIEVHVQGCNPLIIISMAEMYQLLCPIDTSVLYAQEGHRSQLVYIGQEMEVLKCWEHYRSLGGWPVEPRIVDYVHRAGLFHLTRDVAILMGLPIDGVVVVGNTSLDWTDVCMALLGDVPELMRRGPVKLSWLRESDKTENTVPLMYLPLLEDFDRAGRYSWGGTTLAHLYRQLSIACKSDAKTICGLLTLLQDMPLGH</sequence>
<feature type="region of interest" description="Disordered" evidence="1">
    <location>
        <begin position="1"/>
        <end position="25"/>
    </location>
</feature>
<dbReference type="Proteomes" id="UP000652761">
    <property type="component" value="Unassembled WGS sequence"/>
</dbReference>
<evidence type="ECO:0000313" key="3">
    <source>
        <dbReference type="EMBL" id="MQM15411.1"/>
    </source>
</evidence>
<dbReference type="GO" id="GO:0010073">
    <property type="term" value="P:meristem maintenance"/>
    <property type="evidence" value="ECO:0007669"/>
    <property type="project" value="InterPro"/>
</dbReference>
<proteinExistence type="predicted"/>